<name>A0ABU6RN91_9FABA</name>
<protein>
    <submittedName>
        <fullName evidence="2">Uncharacterized protein</fullName>
    </submittedName>
</protein>
<comment type="caution">
    <text evidence="2">The sequence shown here is derived from an EMBL/GenBank/DDBJ whole genome shotgun (WGS) entry which is preliminary data.</text>
</comment>
<proteinExistence type="predicted"/>
<reference evidence="2 3" key="1">
    <citation type="journal article" date="2023" name="Plants (Basel)">
        <title>Bridging the Gap: Combining Genomics and Transcriptomics Approaches to Understand Stylosanthes scabra, an Orphan Legume from the Brazilian Caatinga.</title>
        <authorList>
            <person name="Ferreira-Neto J.R.C."/>
            <person name="da Silva M.D."/>
            <person name="Binneck E."/>
            <person name="de Melo N.F."/>
            <person name="da Silva R.H."/>
            <person name="de Melo A.L.T.M."/>
            <person name="Pandolfi V."/>
            <person name="Bustamante F.O."/>
            <person name="Brasileiro-Vidal A.C."/>
            <person name="Benko-Iseppon A.M."/>
        </authorList>
    </citation>
    <scope>NUCLEOTIDE SEQUENCE [LARGE SCALE GENOMIC DNA]</scope>
    <source>
        <tissue evidence="2">Leaves</tissue>
    </source>
</reference>
<evidence type="ECO:0000313" key="2">
    <source>
        <dbReference type="EMBL" id="MED6125561.1"/>
    </source>
</evidence>
<feature type="compositionally biased region" description="Polar residues" evidence="1">
    <location>
        <begin position="47"/>
        <end position="57"/>
    </location>
</feature>
<feature type="non-terminal residue" evidence="2">
    <location>
        <position position="84"/>
    </location>
</feature>
<accession>A0ABU6RN91</accession>
<dbReference type="Proteomes" id="UP001341840">
    <property type="component" value="Unassembled WGS sequence"/>
</dbReference>
<evidence type="ECO:0000313" key="3">
    <source>
        <dbReference type="Proteomes" id="UP001341840"/>
    </source>
</evidence>
<dbReference type="EMBL" id="JASCZI010030977">
    <property type="protein sequence ID" value="MED6125561.1"/>
    <property type="molecule type" value="Genomic_DNA"/>
</dbReference>
<feature type="region of interest" description="Disordered" evidence="1">
    <location>
        <begin position="1"/>
        <end position="57"/>
    </location>
</feature>
<sequence>MSAIPRPLDVDAEEDYLQYSEELQRHPEYSPVHRSQAFAQHHHDDAQSPSSDAYSQSNSRLSIGDLCLVEPSNSRFENVLWSLM</sequence>
<organism evidence="2 3">
    <name type="scientific">Stylosanthes scabra</name>
    <dbReference type="NCBI Taxonomy" id="79078"/>
    <lineage>
        <taxon>Eukaryota</taxon>
        <taxon>Viridiplantae</taxon>
        <taxon>Streptophyta</taxon>
        <taxon>Embryophyta</taxon>
        <taxon>Tracheophyta</taxon>
        <taxon>Spermatophyta</taxon>
        <taxon>Magnoliopsida</taxon>
        <taxon>eudicotyledons</taxon>
        <taxon>Gunneridae</taxon>
        <taxon>Pentapetalae</taxon>
        <taxon>rosids</taxon>
        <taxon>fabids</taxon>
        <taxon>Fabales</taxon>
        <taxon>Fabaceae</taxon>
        <taxon>Papilionoideae</taxon>
        <taxon>50 kb inversion clade</taxon>
        <taxon>dalbergioids sensu lato</taxon>
        <taxon>Dalbergieae</taxon>
        <taxon>Pterocarpus clade</taxon>
        <taxon>Stylosanthes</taxon>
    </lineage>
</organism>
<evidence type="ECO:0000256" key="1">
    <source>
        <dbReference type="SAM" id="MobiDB-lite"/>
    </source>
</evidence>
<gene>
    <name evidence="2" type="ORF">PIB30_069632</name>
</gene>
<keyword evidence="3" id="KW-1185">Reference proteome</keyword>